<feature type="chain" id="PRO_5016433334" description="Secreted protein" evidence="1">
    <location>
        <begin position="19"/>
        <end position="92"/>
    </location>
</feature>
<evidence type="ECO:0000313" key="2">
    <source>
        <dbReference type="EMBL" id="PYH71788.1"/>
    </source>
</evidence>
<feature type="signal peptide" evidence="1">
    <location>
        <begin position="1"/>
        <end position="18"/>
    </location>
</feature>
<dbReference type="EMBL" id="KZ821618">
    <property type="protein sequence ID" value="PYH71788.1"/>
    <property type="molecule type" value="Genomic_DNA"/>
</dbReference>
<proteinExistence type="predicted"/>
<keyword evidence="3" id="KW-1185">Reference proteome</keyword>
<dbReference type="Proteomes" id="UP000248405">
    <property type="component" value="Unassembled WGS sequence"/>
</dbReference>
<name>A0A319C8W8_ASPVC</name>
<gene>
    <name evidence="2" type="ORF">BO88DRAFT_240779</name>
</gene>
<evidence type="ECO:0008006" key="4">
    <source>
        <dbReference type="Google" id="ProtNLM"/>
    </source>
</evidence>
<dbReference type="GeneID" id="37206727"/>
<organism evidence="2 3">
    <name type="scientific">Aspergillus vadensis (strain CBS 113365 / IMI 142717 / IBT 24658)</name>
    <dbReference type="NCBI Taxonomy" id="1448311"/>
    <lineage>
        <taxon>Eukaryota</taxon>
        <taxon>Fungi</taxon>
        <taxon>Dikarya</taxon>
        <taxon>Ascomycota</taxon>
        <taxon>Pezizomycotina</taxon>
        <taxon>Eurotiomycetes</taxon>
        <taxon>Eurotiomycetidae</taxon>
        <taxon>Eurotiales</taxon>
        <taxon>Aspergillaceae</taxon>
        <taxon>Aspergillus</taxon>
        <taxon>Aspergillus subgen. Circumdati</taxon>
    </lineage>
</organism>
<dbReference type="RefSeq" id="XP_025565582.1">
    <property type="nucleotide sequence ID" value="XM_025702135.1"/>
</dbReference>
<accession>A0A319C8W8</accession>
<keyword evidence="1" id="KW-0732">Signal</keyword>
<reference evidence="2" key="1">
    <citation type="submission" date="2016-12" db="EMBL/GenBank/DDBJ databases">
        <title>The genomes of Aspergillus section Nigri reveals drivers in fungal speciation.</title>
        <authorList>
            <consortium name="DOE Joint Genome Institute"/>
            <person name="Vesth T.C."/>
            <person name="Nybo J."/>
            <person name="Theobald S."/>
            <person name="Brandl J."/>
            <person name="Frisvad J.C."/>
            <person name="Nielsen K.F."/>
            <person name="Lyhne E.K."/>
            <person name="Kogle M.E."/>
            <person name="Kuo A."/>
            <person name="Riley R."/>
            <person name="Clum A."/>
            <person name="Nolan M."/>
            <person name="Lipzen A."/>
            <person name="Salamov A."/>
            <person name="Henrissat B."/>
            <person name="Wiebenga A."/>
            <person name="De Vries R.P."/>
            <person name="Grigoriev I.V."/>
            <person name="Mortensen U.H."/>
            <person name="Andersen M.R."/>
            <person name="Baker S.E."/>
        </authorList>
    </citation>
    <scope>NUCLEOTIDE SEQUENCE [LARGE SCALE GENOMIC DNA]</scope>
    <source>
        <strain evidence="2">CBS 113365</strain>
    </source>
</reference>
<dbReference type="AlphaFoldDB" id="A0A319C8W8"/>
<evidence type="ECO:0000313" key="3">
    <source>
        <dbReference type="Proteomes" id="UP000248405"/>
    </source>
</evidence>
<dbReference type="OrthoDB" id="10408718at2759"/>
<sequence>MGRMPYAACCMLLCRYQALRFMAAQGTSPKNCVCGELVRRGLSLSLILNSRFVRSSASTSCRAAVIDPLIDRHHTLESGSIGVDDLEAIYRT</sequence>
<evidence type="ECO:0000256" key="1">
    <source>
        <dbReference type="SAM" id="SignalP"/>
    </source>
</evidence>
<protein>
    <recommendedName>
        <fullName evidence="4">Secreted protein</fullName>
    </recommendedName>
</protein>